<comment type="caution">
    <text evidence="2">The sequence shown here is derived from an EMBL/GenBank/DDBJ whole genome shotgun (WGS) entry which is preliminary data.</text>
</comment>
<organism evidence="2 3">
    <name type="scientific">Sorangium cellulosum</name>
    <name type="common">Polyangium cellulosum</name>
    <dbReference type="NCBI Taxonomy" id="56"/>
    <lineage>
        <taxon>Bacteria</taxon>
        <taxon>Pseudomonadati</taxon>
        <taxon>Myxococcota</taxon>
        <taxon>Polyangia</taxon>
        <taxon>Polyangiales</taxon>
        <taxon>Polyangiaceae</taxon>
        <taxon>Sorangium</taxon>
    </lineage>
</organism>
<proteinExistence type="predicted"/>
<dbReference type="Pfam" id="PF03235">
    <property type="entry name" value="GmrSD_N"/>
    <property type="match status" value="1"/>
</dbReference>
<dbReference type="PANTHER" id="PTHR37292">
    <property type="entry name" value="VNG6097C"/>
    <property type="match status" value="1"/>
</dbReference>
<evidence type="ECO:0000259" key="1">
    <source>
        <dbReference type="Pfam" id="PF03235"/>
    </source>
</evidence>
<evidence type="ECO:0000313" key="3">
    <source>
        <dbReference type="Proteomes" id="UP000075420"/>
    </source>
</evidence>
<name>A0A150PP62_SORCE</name>
<reference evidence="2 3" key="1">
    <citation type="submission" date="2014-02" db="EMBL/GenBank/DDBJ databases">
        <title>The small core and large imbalanced accessory genome model reveals a collaborative survival strategy of Sorangium cellulosum strains in nature.</title>
        <authorList>
            <person name="Han K."/>
            <person name="Peng R."/>
            <person name="Blom J."/>
            <person name="Li Y.-Z."/>
        </authorList>
    </citation>
    <scope>NUCLEOTIDE SEQUENCE [LARGE SCALE GENOMIC DNA]</scope>
    <source>
        <strain evidence="2 3">So0157-25</strain>
    </source>
</reference>
<dbReference type="InterPro" id="IPR004919">
    <property type="entry name" value="GmrSD_N"/>
</dbReference>
<sequence length="432" mass="48677">MSWLIDGQQRVITLARTMSGDEGIDVVFNPDEEEFRLANAATHQNRDWFRVADLWDDQHYRQLRRNLESDRAADRREQRFERVRRILDYEIPLVRMVDHSFDNAVSAFTRINTLGVRLKREDIESAKVAARHTGFIADVVSPFLEGLRSKDYSRMNIMHLFRACAFVAKPDGRNRTPLHELEEREVLSAWKRTQQATERAIGLVRSELGLVNMDVLWSGALLVPVIALCATQAPRDLDARGIAAWVALAALAHRYSGASETALDQDLRACRASDPLGQLLSNLRQVRSQLVADESDFSGALADRSGLLAMYVACMHRGVLDFYTGGKVVLQPSIDRHHILPRGQFTQGKRASSDCVANIAFISGDVNKAISNTGPEVYLKKLKPKVLASQCIPPDERLWSVDSAEQFWSARRGLLAEAFNDFVRSALPQRRL</sequence>
<dbReference type="PANTHER" id="PTHR37292:SF2">
    <property type="entry name" value="DUF262 DOMAIN-CONTAINING PROTEIN"/>
    <property type="match status" value="1"/>
</dbReference>
<gene>
    <name evidence="2" type="ORF">BE08_41755</name>
</gene>
<dbReference type="AlphaFoldDB" id="A0A150PP62"/>
<accession>A0A150PP62</accession>
<protein>
    <recommendedName>
        <fullName evidence="1">GmrSD restriction endonucleases N-terminal domain-containing protein</fullName>
    </recommendedName>
</protein>
<feature type="domain" description="GmrSD restriction endonucleases N-terminal" evidence="1">
    <location>
        <begin position="3"/>
        <end position="125"/>
    </location>
</feature>
<dbReference type="EMBL" id="JELY01001015">
    <property type="protein sequence ID" value="KYF57218.1"/>
    <property type="molecule type" value="Genomic_DNA"/>
</dbReference>
<dbReference type="Proteomes" id="UP000075420">
    <property type="component" value="Unassembled WGS sequence"/>
</dbReference>
<evidence type="ECO:0000313" key="2">
    <source>
        <dbReference type="EMBL" id="KYF57218.1"/>
    </source>
</evidence>